<reference evidence="1 2" key="1">
    <citation type="journal article" date="2021" name="Hortic Res">
        <title>The domestication of Cucurbita argyrosperma as revealed by the genome of its wild relative.</title>
        <authorList>
            <person name="Barrera-Redondo J."/>
            <person name="Sanchez-de la Vega G."/>
            <person name="Aguirre-Liguori J.A."/>
            <person name="Castellanos-Morales G."/>
            <person name="Gutierrez-Guerrero Y.T."/>
            <person name="Aguirre-Dugua X."/>
            <person name="Aguirre-Planter E."/>
            <person name="Tenaillon M.I."/>
            <person name="Lira-Saade R."/>
            <person name="Eguiarte L.E."/>
        </authorList>
    </citation>
    <scope>NUCLEOTIDE SEQUENCE [LARGE SCALE GENOMIC DNA]</scope>
    <source>
        <strain evidence="1">JBR-2021</strain>
    </source>
</reference>
<gene>
    <name evidence="1" type="ORF">SDJN03_20447</name>
</gene>
<accession>A0AAV6MFY4</accession>
<dbReference type="AlphaFoldDB" id="A0AAV6MFY4"/>
<name>A0AAV6MFY4_9ROSI</name>
<protein>
    <submittedName>
        <fullName evidence="1">Uncharacterized protein</fullName>
    </submittedName>
</protein>
<keyword evidence="2" id="KW-1185">Reference proteome</keyword>
<dbReference type="Proteomes" id="UP000685013">
    <property type="component" value="Chromosome 14"/>
</dbReference>
<evidence type="ECO:0000313" key="2">
    <source>
        <dbReference type="Proteomes" id="UP000685013"/>
    </source>
</evidence>
<organism evidence="1 2">
    <name type="scientific">Cucurbita argyrosperma subsp. sororia</name>
    <dbReference type="NCBI Taxonomy" id="37648"/>
    <lineage>
        <taxon>Eukaryota</taxon>
        <taxon>Viridiplantae</taxon>
        <taxon>Streptophyta</taxon>
        <taxon>Embryophyta</taxon>
        <taxon>Tracheophyta</taxon>
        <taxon>Spermatophyta</taxon>
        <taxon>Magnoliopsida</taxon>
        <taxon>eudicotyledons</taxon>
        <taxon>Gunneridae</taxon>
        <taxon>Pentapetalae</taxon>
        <taxon>rosids</taxon>
        <taxon>fabids</taxon>
        <taxon>Cucurbitales</taxon>
        <taxon>Cucurbitaceae</taxon>
        <taxon>Cucurbiteae</taxon>
        <taxon>Cucurbita</taxon>
    </lineage>
</organism>
<comment type="caution">
    <text evidence="1">The sequence shown here is derived from an EMBL/GenBank/DDBJ whole genome shotgun (WGS) entry which is preliminary data.</text>
</comment>
<sequence length="73" mass="8280">MSKQLLYVLFTVETLLLEVRDRSNLLSEKIYAKLDESGRELKAAGHVPTTEVVLFVIADKGKRNISFVTKLRS</sequence>
<proteinExistence type="predicted"/>
<dbReference type="EMBL" id="JAGKQH010000014">
    <property type="protein sequence ID" value="KAG6580445.1"/>
    <property type="molecule type" value="Genomic_DNA"/>
</dbReference>
<feature type="non-terminal residue" evidence="1">
    <location>
        <position position="1"/>
    </location>
</feature>
<evidence type="ECO:0000313" key="1">
    <source>
        <dbReference type="EMBL" id="KAG6580445.1"/>
    </source>
</evidence>